<dbReference type="AlphaFoldDB" id="A0A0E0HSA0"/>
<dbReference type="Gramene" id="ONIVA06G21560.1">
    <property type="protein sequence ID" value="ONIVA06G21560.1"/>
    <property type="gene ID" value="ONIVA06G21560"/>
</dbReference>
<keyword evidence="3" id="KW-1185">Reference proteome</keyword>
<organism evidence="2">
    <name type="scientific">Oryza nivara</name>
    <name type="common">Indian wild rice</name>
    <name type="synonym">Oryza sativa f. spontanea</name>
    <dbReference type="NCBI Taxonomy" id="4536"/>
    <lineage>
        <taxon>Eukaryota</taxon>
        <taxon>Viridiplantae</taxon>
        <taxon>Streptophyta</taxon>
        <taxon>Embryophyta</taxon>
        <taxon>Tracheophyta</taxon>
        <taxon>Spermatophyta</taxon>
        <taxon>Magnoliopsida</taxon>
        <taxon>Liliopsida</taxon>
        <taxon>Poales</taxon>
        <taxon>Poaceae</taxon>
        <taxon>BOP clade</taxon>
        <taxon>Oryzoideae</taxon>
        <taxon>Oryzeae</taxon>
        <taxon>Oryzinae</taxon>
        <taxon>Oryza</taxon>
    </lineage>
</organism>
<dbReference type="STRING" id="4536.A0A0E0HSA0"/>
<evidence type="ECO:0000313" key="2">
    <source>
        <dbReference type="EnsemblPlants" id="ONIVA06G21560.1"/>
    </source>
</evidence>
<dbReference type="EnsemblPlants" id="ONIVA06G21560.1">
    <property type="protein sequence ID" value="ONIVA06G21560.1"/>
    <property type="gene ID" value="ONIVA06G21560"/>
</dbReference>
<reference evidence="2" key="1">
    <citation type="submission" date="2015-04" db="UniProtKB">
        <authorList>
            <consortium name="EnsemblPlants"/>
        </authorList>
    </citation>
    <scope>IDENTIFICATION</scope>
    <source>
        <strain evidence="2">SL10</strain>
    </source>
</reference>
<reference evidence="2" key="2">
    <citation type="submission" date="2018-04" db="EMBL/GenBank/DDBJ databases">
        <title>OnivRS2 (Oryza nivara Reference Sequence Version 2).</title>
        <authorList>
            <person name="Zhang J."/>
            <person name="Kudrna D."/>
            <person name="Lee S."/>
            <person name="Talag J."/>
            <person name="Rajasekar S."/>
            <person name="Welchert J."/>
            <person name="Hsing Y.-I."/>
            <person name="Wing R.A."/>
        </authorList>
    </citation>
    <scope>NUCLEOTIDE SEQUENCE [LARGE SCALE GENOMIC DNA]</scope>
    <source>
        <strain evidence="2">SL10</strain>
    </source>
</reference>
<proteinExistence type="predicted"/>
<evidence type="ECO:0000313" key="3">
    <source>
        <dbReference type="Proteomes" id="UP000006591"/>
    </source>
</evidence>
<dbReference type="HOGENOM" id="CLU_1613402_0_0_1"/>
<accession>A0A0E0HSA0</accession>
<feature type="region of interest" description="Disordered" evidence="1">
    <location>
        <begin position="72"/>
        <end position="92"/>
    </location>
</feature>
<protein>
    <submittedName>
        <fullName evidence="2">Uncharacterized protein</fullName>
    </submittedName>
</protein>
<feature type="compositionally biased region" description="Low complexity" evidence="1">
    <location>
        <begin position="72"/>
        <end position="90"/>
    </location>
</feature>
<evidence type="ECO:0000256" key="1">
    <source>
        <dbReference type="SAM" id="MobiDB-lite"/>
    </source>
</evidence>
<sequence length="190" mass="19937">MSSLRVGRVWLYDADPANTGVELIVGVPDECLAAVSTPCGAASWVRSVIQPGLPAPATRRCRGRYSRRCSASTKHSCSSDSTSRWSSPTTHNLGDPTGVELEYALLEPTYVGIFTIVQPSVDVRKLLAIVTAWVGCYLRTASHSRRGSTSPPPSCARALAATSSPSPAVNTAAAAPAVIAVLHCGSGRSW</sequence>
<dbReference type="Proteomes" id="UP000006591">
    <property type="component" value="Chromosome 6"/>
</dbReference>
<name>A0A0E0HSA0_ORYNI</name>